<name>A0A4S4NQA5_9BACT</name>
<evidence type="ECO:0000259" key="1">
    <source>
        <dbReference type="Pfam" id="PF00425"/>
    </source>
</evidence>
<accession>A0A4S4NQA5</accession>
<dbReference type="SUPFAM" id="SSF56322">
    <property type="entry name" value="ADC synthase"/>
    <property type="match status" value="1"/>
</dbReference>
<dbReference type="InterPro" id="IPR015890">
    <property type="entry name" value="Chorismate_C"/>
</dbReference>
<dbReference type="PANTHER" id="PTHR11236:SF50">
    <property type="entry name" value="AMINODEOXYCHORISMATE SYNTHASE COMPONENT 1"/>
    <property type="match status" value="1"/>
</dbReference>
<dbReference type="RefSeq" id="WP_136456153.1">
    <property type="nucleotide sequence ID" value="NZ_SRSF01000001.1"/>
</dbReference>
<evidence type="ECO:0000313" key="3">
    <source>
        <dbReference type="Proteomes" id="UP000308528"/>
    </source>
</evidence>
<gene>
    <name evidence="2" type="ORF">E4021_01645</name>
</gene>
<reference evidence="2 3" key="1">
    <citation type="submission" date="2019-04" db="EMBL/GenBank/DDBJ databases">
        <title>Lewinella litorea sp. nov., isolated from a marine sand.</title>
        <authorList>
            <person name="Yoon J.-H."/>
        </authorList>
    </citation>
    <scope>NUCLEOTIDE SEQUENCE [LARGE SCALE GENOMIC DNA]</scope>
    <source>
        <strain evidence="2 3">HSMS-39</strain>
    </source>
</reference>
<dbReference type="EC" id="2.6.1.85" evidence="2"/>
<organism evidence="2 3">
    <name type="scientific">Neolewinella litorea</name>
    <dbReference type="NCBI Taxonomy" id="2562452"/>
    <lineage>
        <taxon>Bacteria</taxon>
        <taxon>Pseudomonadati</taxon>
        <taxon>Bacteroidota</taxon>
        <taxon>Saprospiria</taxon>
        <taxon>Saprospirales</taxon>
        <taxon>Lewinellaceae</taxon>
        <taxon>Neolewinella</taxon>
    </lineage>
</organism>
<dbReference type="GO" id="GO:0000162">
    <property type="term" value="P:L-tryptophan biosynthetic process"/>
    <property type="evidence" value="ECO:0007669"/>
    <property type="project" value="TreeGrafter"/>
</dbReference>
<proteinExistence type="predicted"/>
<keyword evidence="2" id="KW-0808">Transferase</keyword>
<dbReference type="InterPro" id="IPR005801">
    <property type="entry name" value="ADC_synthase"/>
</dbReference>
<evidence type="ECO:0000313" key="2">
    <source>
        <dbReference type="EMBL" id="THH41327.1"/>
    </source>
</evidence>
<dbReference type="Proteomes" id="UP000308528">
    <property type="component" value="Unassembled WGS sequence"/>
</dbReference>
<dbReference type="PRINTS" id="PR00095">
    <property type="entry name" value="ANTSNTHASEI"/>
</dbReference>
<feature type="domain" description="Chorismate-utilising enzyme C-terminal" evidence="1">
    <location>
        <begin position="78"/>
        <end position="321"/>
    </location>
</feature>
<dbReference type="OrthoDB" id="9803598at2"/>
<protein>
    <submittedName>
        <fullName evidence="2">Aminodeoxychorismate synthase component I</fullName>
        <ecNumber evidence="2">2.6.1.85</ecNumber>
    </submittedName>
</protein>
<dbReference type="AlphaFoldDB" id="A0A4S4NQA5"/>
<keyword evidence="3" id="KW-1185">Reference proteome</keyword>
<keyword evidence="2" id="KW-0032">Aminotransferase</keyword>
<dbReference type="Pfam" id="PF00425">
    <property type="entry name" value="Chorismate_bind"/>
    <property type="match status" value="1"/>
</dbReference>
<comment type="caution">
    <text evidence="2">The sequence shown here is derived from an EMBL/GenBank/DDBJ whole genome shotgun (WGS) entry which is preliminary data.</text>
</comment>
<dbReference type="EMBL" id="SRSF01000001">
    <property type="protein sequence ID" value="THH41327.1"/>
    <property type="molecule type" value="Genomic_DNA"/>
</dbReference>
<dbReference type="InterPro" id="IPR019999">
    <property type="entry name" value="Anth_synth_I-like"/>
</dbReference>
<dbReference type="PANTHER" id="PTHR11236">
    <property type="entry name" value="AMINOBENZOATE/ANTHRANILATE SYNTHASE"/>
    <property type="match status" value="1"/>
</dbReference>
<sequence>MPDTISPQLRSWAERLNGFGRLGQPCFFLVDFELERPQLWSLDELGPAGVRFSFPAHADHRITSAEPPPLVPRHISPRRYEQAFSIVRAGIQRGDSFLVNLTFPTPVAYAGSLTSLFEHSQAKYRILYPGNFVCFSPETFVTVDARGYIETRPMKGTAPNTPAGRAYLLGSQKEVAEHATIVDLMRNDLSRIARQVNVTEYRYLRPIESGGGGLLQTSTRLGGQLPGDWRSRLGDLLIELLPAGSVSGAPKSATLDLIRRAEIDRRGYYCGIGGYYDGNTLDSCVIIRYVEQVGGAFNFRSGGGVTARSTPTEEYAELRAKIRVPRREK</sequence>
<dbReference type="NCBIfam" id="NF005486">
    <property type="entry name" value="PRK07093.1"/>
    <property type="match status" value="1"/>
</dbReference>
<dbReference type="GO" id="GO:0046820">
    <property type="term" value="F:4-amino-4-deoxychorismate synthase activity"/>
    <property type="evidence" value="ECO:0007669"/>
    <property type="project" value="UniProtKB-EC"/>
</dbReference>
<dbReference type="Gene3D" id="3.60.120.10">
    <property type="entry name" value="Anthranilate synthase"/>
    <property type="match status" value="1"/>
</dbReference>